<proteinExistence type="predicted"/>
<organism evidence="2 3">
    <name type="scientific">Lacrimispora algidixylanolytica</name>
    <dbReference type="NCBI Taxonomy" id="94868"/>
    <lineage>
        <taxon>Bacteria</taxon>
        <taxon>Bacillati</taxon>
        <taxon>Bacillota</taxon>
        <taxon>Clostridia</taxon>
        <taxon>Lachnospirales</taxon>
        <taxon>Lachnospiraceae</taxon>
        <taxon>Lacrimispora</taxon>
    </lineage>
</organism>
<evidence type="ECO:0000313" key="2">
    <source>
        <dbReference type="EMBL" id="RKD30808.1"/>
    </source>
</evidence>
<gene>
    <name evidence="2" type="ORF">BET01_05695</name>
</gene>
<comment type="caution">
    <text evidence="2">The sequence shown here is derived from an EMBL/GenBank/DDBJ whole genome shotgun (WGS) entry which is preliminary data.</text>
</comment>
<keyword evidence="3" id="KW-1185">Reference proteome</keyword>
<evidence type="ECO:0000313" key="3">
    <source>
        <dbReference type="Proteomes" id="UP000284277"/>
    </source>
</evidence>
<keyword evidence="1" id="KW-0812">Transmembrane</keyword>
<feature type="transmembrane region" description="Helical" evidence="1">
    <location>
        <begin position="98"/>
        <end position="118"/>
    </location>
</feature>
<dbReference type="AlphaFoldDB" id="A0A419T050"/>
<name>A0A419T050_9FIRM</name>
<sequence>MSNKATNGSVIRRVLAYLFCFTLLLSEFNIFNIDIGRKPPHPLKKMVSERGSGQKGVRGIVEYTGFDEEASGEMINISIGRTSFGVMPMKYLIMKSELLLISLILWAVILVLLQDSYIGRMFLMRFIHDSDGEKGNIKFVYPLCQN</sequence>
<dbReference type="Proteomes" id="UP000284277">
    <property type="component" value="Unassembled WGS sequence"/>
</dbReference>
<evidence type="ECO:0000256" key="1">
    <source>
        <dbReference type="SAM" id="Phobius"/>
    </source>
</evidence>
<accession>A0A419T050</accession>
<dbReference type="RefSeq" id="WP_120197598.1">
    <property type="nucleotide sequence ID" value="NZ_MCIA01000030.1"/>
</dbReference>
<keyword evidence="1" id="KW-1133">Transmembrane helix</keyword>
<reference evidence="2 3" key="1">
    <citation type="submission" date="2016-08" db="EMBL/GenBank/DDBJ databases">
        <title>A new outlook on sporulation: Clostridium algidixylanolyticum.</title>
        <authorList>
            <person name="Poppleton D.I."/>
            <person name="Gribaldo S."/>
        </authorList>
    </citation>
    <scope>NUCLEOTIDE SEQUENCE [LARGE SCALE GENOMIC DNA]</scope>
    <source>
        <strain evidence="2 3">SPL73</strain>
    </source>
</reference>
<dbReference type="OrthoDB" id="1908372at2"/>
<dbReference type="EMBL" id="MCIA01000030">
    <property type="protein sequence ID" value="RKD30808.1"/>
    <property type="molecule type" value="Genomic_DNA"/>
</dbReference>
<keyword evidence="1" id="KW-0472">Membrane</keyword>
<protein>
    <submittedName>
        <fullName evidence="2">Uncharacterized protein</fullName>
    </submittedName>
</protein>